<sequence length="202" mass="23328">MARANASSLTPEAKFWHWFSTHQALYHEGVDDPQRRDDLFEALTHRLQQVCPELTFEFSSLRPTGIREFAISPDGIRAYFPAAERLAQAAPDLPGWQIYAFRQRVDGEGLRIQFGDTSVSYNDIFFRYADEEDGIGVELYIRGYTPDNGPMQHAVFILLDTLLGEYDTAMRISWIDWYPLDETEQDHLAPFLHLRALIDARK</sequence>
<dbReference type="STRING" id="1075417.SAMN05421823_1236"/>
<dbReference type="Proteomes" id="UP000198510">
    <property type="component" value="Unassembled WGS sequence"/>
</dbReference>
<accession>A0A1G9VQU1</accession>
<evidence type="ECO:0000313" key="2">
    <source>
        <dbReference type="Proteomes" id="UP000198510"/>
    </source>
</evidence>
<keyword evidence="2" id="KW-1185">Reference proteome</keyword>
<dbReference type="OrthoDB" id="9151249at2"/>
<dbReference type="RefSeq" id="WP_089688799.1">
    <property type="nucleotide sequence ID" value="NZ_FNFO01000023.1"/>
</dbReference>
<evidence type="ECO:0000313" key="1">
    <source>
        <dbReference type="EMBL" id="SDM74548.1"/>
    </source>
</evidence>
<dbReference type="EMBL" id="FNFO01000023">
    <property type="protein sequence ID" value="SDM74548.1"/>
    <property type="molecule type" value="Genomic_DNA"/>
</dbReference>
<name>A0A1G9VQU1_9BACT</name>
<dbReference type="AlphaFoldDB" id="A0A1G9VQU1"/>
<evidence type="ECO:0008006" key="3">
    <source>
        <dbReference type="Google" id="ProtNLM"/>
    </source>
</evidence>
<proteinExistence type="predicted"/>
<organism evidence="1 2">
    <name type="scientific">Catalinimonas alkaloidigena</name>
    <dbReference type="NCBI Taxonomy" id="1075417"/>
    <lineage>
        <taxon>Bacteria</taxon>
        <taxon>Pseudomonadati</taxon>
        <taxon>Bacteroidota</taxon>
        <taxon>Cytophagia</taxon>
        <taxon>Cytophagales</taxon>
        <taxon>Catalimonadaceae</taxon>
        <taxon>Catalinimonas</taxon>
    </lineage>
</organism>
<reference evidence="1 2" key="1">
    <citation type="submission" date="2016-10" db="EMBL/GenBank/DDBJ databases">
        <authorList>
            <person name="de Groot N.N."/>
        </authorList>
    </citation>
    <scope>NUCLEOTIDE SEQUENCE [LARGE SCALE GENOMIC DNA]</scope>
    <source>
        <strain evidence="1 2">DSM 25186</strain>
    </source>
</reference>
<gene>
    <name evidence="1" type="ORF">SAMN05421823_1236</name>
</gene>
<protein>
    <recommendedName>
        <fullName evidence="3">DUF695 domain-containing protein</fullName>
    </recommendedName>
</protein>